<organism evidence="1 2">
    <name type="scientific">Anisodus acutangulus</name>
    <dbReference type="NCBI Taxonomy" id="402998"/>
    <lineage>
        <taxon>Eukaryota</taxon>
        <taxon>Viridiplantae</taxon>
        <taxon>Streptophyta</taxon>
        <taxon>Embryophyta</taxon>
        <taxon>Tracheophyta</taxon>
        <taxon>Spermatophyta</taxon>
        <taxon>Magnoliopsida</taxon>
        <taxon>eudicotyledons</taxon>
        <taxon>Gunneridae</taxon>
        <taxon>Pentapetalae</taxon>
        <taxon>asterids</taxon>
        <taxon>lamiids</taxon>
        <taxon>Solanales</taxon>
        <taxon>Solanaceae</taxon>
        <taxon>Solanoideae</taxon>
        <taxon>Hyoscyameae</taxon>
        <taxon>Anisodus</taxon>
    </lineage>
</organism>
<dbReference type="OrthoDB" id="1296866at2759"/>
<keyword evidence="2" id="KW-1185">Reference proteome</keyword>
<comment type="caution">
    <text evidence="1">The sequence shown here is derived from an EMBL/GenBank/DDBJ whole genome shotgun (WGS) entry which is preliminary data.</text>
</comment>
<evidence type="ECO:0000313" key="2">
    <source>
        <dbReference type="Proteomes" id="UP001152561"/>
    </source>
</evidence>
<dbReference type="AlphaFoldDB" id="A0A9Q1MU33"/>
<sequence length="107" mass="11695">MGVVPSNTFNNFKRRLNDLNTSTSFDVSSATSTYLHQKVARLESQLEGTLTALKDYMISKEGGVPEEFSNLFAPQPQPSDDVVSESTSPVNIRELLGDINGNDQANT</sequence>
<name>A0A9Q1MU33_9SOLA</name>
<proteinExistence type="predicted"/>
<reference evidence="2" key="1">
    <citation type="journal article" date="2023" name="Proc. Natl. Acad. Sci. U.S.A.">
        <title>Genomic and structural basis for evolution of tropane alkaloid biosynthesis.</title>
        <authorList>
            <person name="Wanga Y.-J."/>
            <person name="Taina T."/>
            <person name="Yua J.-Y."/>
            <person name="Lia J."/>
            <person name="Xua B."/>
            <person name="Chenc J."/>
            <person name="D'Auriad J.C."/>
            <person name="Huanga J.-P."/>
            <person name="Huanga S.-X."/>
        </authorList>
    </citation>
    <scope>NUCLEOTIDE SEQUENCE [LARGE SCALE GENOMIC DNA]</scope>
    <source>
        <strain evidence="2">cv. KIB-2019</strain>
    </source>
</reference>
<protein>
    <submittedName>
        <fullName evidence="1">Uncharacterized protein</fullName>
    </submittedName>
</protein>
<dbReference type="Proteomes" id="UP001152561">
    <property type="component" value="Unassembled WGS sequence"/>
</dbReference>
<accession>A0A9Q1MU33</accession>
<evidence type="ECO:0000313" key="1">
    <source>
        <dbReference type="EMBL" id="KAJ8566068.1"/>
    </source>
</evidence>
<gene>
    <name evidence="1" type="ORF">K7X08_030545</name>
</gene>
<dbReference type="EMBL" id="JAJAGQ010000004">
    <property type="protein sequence ID" value="KAJ8566068.1"/>
    <property type="molecule type" value="Genomic_DNA"/>
</dbReference>